<evidence type="ECO:0000313" key="2">
    <source>
        <dbReference type="EnsemblMetazoa" id="GPAI030775-PA"/>
    </source>
</evidence>
<evidence type="ECO:0000313" key="3">
    <source>
        <dbReference type="Proteomes" id="UP000092445"/>
    </source>
</evidence>
<dbReference type="AlphaFoldDB" id="A0A1B0A0L3"/>
<feature type="compositionally biased region" description="Basic and acidic residues" evidence="1">
    <location>
        <begin position="254"/>
        <end position="271"/>
    </location>
</feature>
<organism evidence="2 3">
    <name type="scientific">Glossina pallidipes</name>
    <name type="common">Tsetse fly</name>
    <dbReference type="NCBI Taxonomy" id="7398"/>
    <lineage>
        <taxon>Eukaryota</taxon>
        <taxon>Metazoa</taxon>
        <taxon>Ecdysozoa</taxon>
        <taxon>Arthropoda</taxon>
        <taxon>Hexapoda</taxon>
        <taxon>Insecta</taxon>
        <taxon>Pterygota</taxon>
        <taxon>Neoptera</taxon>
        <taxon>Endopterygota</taxon>
        <taxon>Diptera</taxon>
        <taxon>Brachycera</taxon>
        <taxon>Muscomorpha</taxon>
        <taxon>Hippoboscoidea</taxon>
        <taxon>Glossinidae</taxon>
        <taxon>Glossina</taxon>
    </lineage>
</organism>
<keyword evidence="3" id="KW-1185">Reference proteome</keyword>
<sequence length="271" mass="31750">MVRTSWIYNLKKDELTAACAEVGLEALNTVEEMRKALGVLAGSTNPSKETIERLEELETKYTPRTTLTVADTGSRTTSPRRATPVLMSSSIAMDLVRKWSAKYDGDTNPLEFIERIEELCGTYEIPLTLMPKIMIELFTGRNNRRPWADWQEFKKEFMRFFLYSCYFERLDDQIRQTYQQQGETFKAYAFRMQNLMRHTEYTMQQKINRICHNSWREYQLFIGQIECVNLSDMISLAEHYENIPAEQPQAGHRPNVEMESISHRSLDNGIR</sequence>
<name>A0A1B0A0L3_GLOPL</name>
<dbReference type="VEuPathDB" id="VectorBase:GPAI030775"/>
<reference evidence="2" key="2">
    <citation type="submission" date="2020-05" db="UniProtKB">
        <authorList>
            <consortium name="EnsemblMetazoa"/>
        </authorList>
    </citation>
    <scope>IDENTIFICATION</scope>
    <source>
        <strain evidence="2">IAEA</strain>
    </source>
</reference>
<dbReference type="Proteomes" id="UP000092445">
    <property type="component" value="Unassembled WGS sequence"/>
</dbReference>
<proteinExistence type="predicted"/>
<reference evidence="3" key="1">
    <citation type="submission" date="2014-03" db="EMBL/GenBank/DDBJ databases">
        <authorList>
            <person name="Aksoy S."/>
            <person name="Warren W."/>
            <person name="Wilson R.K."/>
        </authorList>
    </citation>
    <scope>NUCLEOTIDE SEQUENCE [LARGE SCALE GENOMIC DNA]</scope>
    <source>
        <strain evidence="3">IAEA</strain>
    </source>
</reference>
<protein>
    <recommendedName>
        <fullName evidence="4">Retrotransposon gag domain-containing protein</fullName>
    </recommendedName>
</protein>
<evidence type="ECO:0000256" key="1">
    <source>
        <dbReference type="SAM" id="MobiDB-lite"/>
    </source>
</evidence>
<evidence type="ECO:0008006" key="4">
    <source>
        <dbReference type="Google" id="ProtNLM"/>
    </source>
</evidence>
<dbReference type="EnsemblMetazoa" id="GPAI030775-RA">
    <property type="protein sequence ID" value="GPAI030775-PA"/>
    <property type="gene ID" value="GPAI030775"/>
</dbReference>
<accession>A0A1B0A0L3</accession>
<feature type="region of interest" description="Disordered" evidence="1">
    <location>
        <begin position="245"/>
        <end position="271"/>
    </location>
</feature>